<gene>
    <name evidence="10" type="primary">TWF1</name>
    <name evidence="10" type="ORF">OC846_001133</name>
</gene>
<feature type="compositionally biased region" description="Low complexity" evidence="8">
    <location>
        <begin position="315"/>
        <end position="326"/>
    </location>
</feature>
<feature type="domain" description="ADF-H" evidence="9">
    <location>
        <begin position="710"/>
        <end position="884"/>
    </location>
</feature>
<evidence type="ECO:0000256" key="5">
    <source>
        <dbReference type="ARBA" id="ARBA00023203"/>
    </source>
</evidence>
<feature type="compositionally biased region" description="Basic and acidic residues" evidence="8">
    <location>
        <begin position="676"/>
        <end position="686"/>
    </location>
</feature>
<feature type="compositionally biased region" description="Low complexity" evidence="8">
    <location>
        <begin position="339"/>
        <end position="357"/>
    </location>
</feature>
<feature type="region of interest" description="Disordered" evidence="8">
    <location>
        <begin position="791"/>
        <end position="815"/>
    </location>
</feature>
<feature type="domain" description="ADF-H" evidence="9">
    <location>
        <begin position="4"/>
        <end position="148"/>
    </location>
</feature>
<dbReference type="GO" id="GO:0005884">
    <property type="term" value="C:actin filament"/>
    <property type="evidence" value="ECO:0007669"/>
    <property type="project" value="TreeGrafter"/>
</dbReference>
<evidence type="ECO:0000256" key="1">
    <source>
        <dbReference type="ARBA" id="ARBA00004245"/>
    </source>
</evidence>
<feature type="compositionally biased region" description="Polar residues" evidence="8">
    <location>
        <begin position="661"/>
        <end position="675"/>
    </location>
</feature>
<evidence type="ECO:0000256" key="6">
    <source>
        <dbReference type="ARBA" id="ARBA00023212"/>
    </source>
</evidence>
<feature type="compositionally biased region" description="Low complexity" evidence="8">
    <location>
        <begin position="272"/>
        <end position="282"/>
    </location>
</feature>
<feature type="compositionally biased region" description="Basic and acidic residues" evidence="8">
    <location>
        <begin position="425"/>
        <end position="437"/>
    </location>
</feature>
<dbReference type="GO" id="GO:0051016">
    <property type="term" value="P:barbed-end actin filament capping"/>
    <property type="evidence" value="ECO:0007669"/>
    <property type="project" value="TreeGrafter"/>
</dbReference>
<dbReference type="GO" id="GO:0051015">
    <property type="term" value="F:actin filament binding"/>
    <property type="evidence" value="ECO:0007669"/>
    <property type="project" value="TreeGrafter"/>
</dbReference>
<feature type="compositionally biased region" description="Low complexity" evidence="8">
    <location>
        <begin position="599"/>
        <end position="626"/>
    </location>
</feature>
<feature type="region of interest" description="Disordered" evidence="8">
    <location>
        <begin position="204"/>
        <end position="686"/>
    </location>
</feature>
<dbReference type="Gene3D" id="3.40.20.10">
    <property type="entry name" value="Severin"/>
    <property type="match status" value="2"/>
</dbReference>
<reference evidence="10" key="1">
    <citation type="journal article" date="2023" name="PhytoFront">
        <title>Draft Genome Resources of Seven Strains of Tilletia horrida, Causal Agent of Kernel Smut of Rice.</title>
        <authorList>
            <person name="Khanal S."/>
            <person name="Antony Babu S."/>
            <person name="Zhou X.G."/>
        </authorList>
    </citation>
    <scope>NUCLEOTIDE SEQUENCE</scope>
    <source>
        <strain evidence="10">TX6</strain>
    </source>
</reference>
<feature type="region of interest" description="Disordered" evidence="8">
    <location>
        <begin position="885"/>
        <end position="938"/>
    </location>
</feature>
<dbReference type="GO" id="GO:0030042">
    <property type="term" value="P:actin filament depolymerization"/>
    <property type="evidence" value="ECO:0007669"/>
    <property type="project" value="TreeGrafter"/>
</dbReference>
<accession>A0AAN6GUL3</accession>
<protein>
    <submittedName>
        <fullName evidence="10">Twinfilin-1</fullName>
    </submittedName>
</protein>
<dbReference type="InterPro" id="IPR029006">
    <property type="entry name" value="ADF-H/Gelsolin-like_dom_sf"/>
</dbReference>
<keyword evidence="3" id="KW-0963">Cytoplasm</keyword>
<feature type="compositionally biased region" description="Pro residues" evidence="8">
    <location>
        <begin position="627"/>
        <end position="641"/>
    </location>
</feature>
<keyword evidence="5" id="KW-0009">Actin-binding</keyword>
<name>A0AAN6GUL3_9BASI</name>
<dbReference type="GO" id="GO:0005737">
    <property type="term" value="C:cytoplasm"/>
    <property type="evidence" value="ECO:0007669"/>
    <property type="project" value="TreeGrafter"/>
</dbReference>
<feature type="compositionally biased region" description="Acidic residues" evidence="8">
    <location>
        <begin position="386"/>
        <end position="403"/>
    </location>
</feature>
<comment type="subcellular location">
    <subcellularLocation>
        <location evidence="1">Cytoplasm</location>
        <location evidence="1">Cytoskeleton</location>
    </subcellularLocation>
</comment>
<dbReference type="InterPro" id="IPR002108">
    <property type="entry name" value="ADF-H"/>
</dbReference>
<proteinExistence type="inferred from homology"/>
<dbReference type="InterPro" id="IPR028458">
    <property type="entry name" value="Twinfilin"/>
</dbReference>
<dbReference type="Pfam" id="PF00241">
    <property type="entry name" value="Cofilin_ADF"/>
    <property type="match status" value="2"/>
</dbReference>
<dbReference type="PANTHER" id="PTHR13759">
    <property type="entry name" value="TWINFILIN"/>
    <property type="match status" value="1"/>
</dbReference>
<feature type="compositionally biased region" description="Acidic residues" evidence="8">
    <location>
        <begin position="791"/>
        <end position="802"/>
    </location>
</feature>
<dbReference type="GO" id="GO:0003785">
    <property type="term" value="F:actin monomer binding"/>
    <property type="evidence" value="ECO:0007669"/>
    <property type="project" value="TreeGrafter"/>
</dbReference>
<evidence type="ECO:0000313" key="11">
    <source>
        <dbReference type="Proteomes" id="UP001176517"/>
    </source>
</evidence>
<dbReference type="SUPFAM" id="SSF55753">
    <property type="entry name" value="Actin depolymerizing proteins"/>
    <property type="match status" value="2"/>
</dbReference>
<dbReference type="PANTHER" id="PTHR13759:SF1">
    <property type="entry name" value="TWINFILIN"/>
    <property type="match status" value="1"/>
</dbReference>
<dbReference type="Proteomes" id="UP001176517">
    <property type="component" value="Unassembled WGS sequence"/>
</dbReference>
<keyword evidence="6" id="KW-0206">Cytoskeleton</keyword>
<evidence type="ECO:0000259" key="9">
    <source>
        <dbReference type="PROSITE" id="PS51263"/>
    </source>
</evidence>
<feature type="compositionally biased region" description="Low complexity" evidence="8">
    <location>
        <begin position="502"/>
        <end position="512"/>
    </location>
</feature>
<feature type="compositionally biased region" description="Low complexity" evidence="8">
    <location>
        <begin position="242"/>
        <end position="265"/>
    </location>
</feature>
<evidence type="ECO:0000256" key="8">
    <source>
        <dbReference type="SAM" id="MobiDB-lite"/>
    </source>
</evidence>
<evidence type="ECO:0000256" key="3">
    <source>
        <dbReference type="ARBA" id="ARBA00022490"/>
    </source>
</evidence>
<comment type="subunit">
    <text evidence="7">Interacts with G-actin; ADP-actin form.</text>
</comment>
<comment type="caution">
    <text evidence="10">The sequence shown here is derived from an EMBL/GenBank/DDBJ whole genome shotgun (WGS) entry which is preliminary data.</text>
</comment>
<evidence type="ECO:0000256" key="4">
    <source>
        <dbReference type="ARBA" id="ARBA00022737"/>
    </source>
</evidence>
<comment type="similarity">
    <text evidence="2">Belongs to the actin-binding proteins ADF family. Twinfilin subfamily.</text>
</comment>
<organism evidence="10 11">
    <name type="scientific">Tilletia horrida</name>
    <dbReference type="NCBI Taxonomy" id="155126"/>
    <lineage>
        <taxon>Eukaryota</taxon>
        <taxon>Fungi</taxon>
        <taxon>Dikarya</taxon>
        <taxon>Basidiomycota</taxon>
        <taxon>Ustilaginomycotina</taxon>
        <taxon>Exobasidiomycetes</taxon>
        <taxon>Tilletiales</taxon>
        <taxon>Tilletiaceae</taxon>
        <taxon>Tilletia</taxon>
    </lineage>
</organism>
<sequence length="938" mass="96878">MPPAAPRVSDSLISLFEATTSSTEAKPEVRAILVQSEENNTLLTNTATKSASDSDSSDFHPHLRALLANEPNRSAYILYRLDTTAAAGSWEWILCCYQPPAAPVREKMRYVQTRTAILGALKEFNFLDTIYGQTPGEFIFPTKLRNARKVDYQNPNVGLQGRSAAQAAGASTGGVRRNFGQIGTISTGSASGGLKAVAPTSTAAAPATSPTSRPFAGAAPTPFANPNAAAAKKATPPEEEATTPAPAAEEAETAPDTTPAEDPAPVQRQVVTSTSPPATSPTAPRPFAGAIPTPFANPNAAVKKTTLPAEEETDAPTADAAETAPAQDITEEIATEKTAAPSSAEEAPPSSEPAAPEAEAEEQAREAPVTATSEIPEPETAPVAAAEEDVAEPANNDEGEDDGFVPKALQDSRVPSPVHVGHVAETPHLETVDERLATRFAQSATIENAHDGTVDAPPQPDTDPASEEPPVSASQEPEAAEADAQMVEVSVPPTPLPERPSEPVAAILEDAQPPAPEEDAAPLDTSDGVIAATVPPEEQTEIKAADPVVEESLPLPTAVAPHTPSAGSDTQSLIVEPPTPAPARSAPEVDPEAVSEALAQDAAQEAPVEAEEAPSTPLAAPTSATSVPPPFPAAAPPPAPAPTSAQPTAVDAPTPAGATEAPSSNRESDSLLTEQEATRAEVDRATAAERASAVAAAAATGGKGKAGHKVVSFEWEEEVLPALSVLPIRASGPSEFNFVLLSLNLTPGEERIELAAPPRFLPAAEVGHALDQEGGPRYAFYRMEGQPVFADDEEPTAEEGDEAVSPVKTRRSSSSPVAMTGGGLLFIYSCPTTSTIRERMLYSSNLHSFLFLAEQRVGGLKVQKRVETSDPIELTASYLSESLASVRGPAESSGNEPIANDSTAAAPTAGPGGGEVPSGPLLGTVPFGRPRPPRSARR</sequence>
<evidence type="ECO:0000313" key="10">
    <source>
        <dbReference type="EMBL" id="KAK0556436.1"/>
    </source>
</evidence>
<keyword evidence="4" id="KW-0677">Repeat</keyword>
<evidence type="ECO:0000256" key="2">
    <source>
        <dbReference type="ARBA" id="ARBA00009557"/>
    </source>
</evidence>
<feature type="compositionally biased region" description="Low complexity" evidence="8">
    <location>
        <begin position="204"/>
        <end position="234"/>
    </location>
</feature>
<evidence type="ECO:0000256" key="7">
    <source>
        <dbReference type="ARBA" id="ARBA00038532"/>
    </source>
</evidence>
<dbReference type="PROSITE" id="PS51263">
    <property type="entry name" value="ADF_H"/>
    <property type="match status" value="2"/>
</dbReference>
<dbReference type="EMBL" id="JAPDMZ010000015">
    <property type="protein sequence ID" value="KAK0556436.1"/>
    <property type="molecule type" value="Genomic_DNA"/>
</dbReference>
<dbReference type="AlphaFoldDB" id="A0AAN6GUL3"/>
<keyword evidence="11" id="KW-1185">Reference proteome</keyword>